<evidence type="ECO:0008006" key="4">
    <source>
        <dbReference type="Google" id="ProtNLM"/>
    </source>
</evidence>
<dbReference type="AlphaFoldDB" id="A0A9X3MXY2"/>
<comment type="caution">
    <text evidence="2">The sequence shown here is derived from an EMBL/GenBank/DDBJ whole genome shotgun (WGS) entry which is preliminary data.</text>
</comment>
<evidence type="ECO:0000313" key="3">
    <source>
        <dbReference type="Proteomes" id="UP001149140"/>
    </source>
</evidence>
<dbReference type="Proteomes" id="UP001149140">
    <property type="component" value="Unassembled WGS sequence"/>
</dbReference>
<reference evidence="2" key="1">
    <citation type="submission" date="2022-10" db="EMBL/GenBank/DDBJ databases">
        <title>The WGS of Solirubrobacter ginsenosidimutans DSM 21036.</title>
        <authorList>
            <person name="Jiang Z."/>
        </authorList>
    </citation>
    <scope>NUCLEOTIDE SEQUENCE</scope>
    <source>
        <strain evidence="2">DSM 21036</strain>
    </source>
</reference>
<dbReference type="EMBL" id="JAPDOD010000012">
    <property type="protein sequence ID" value="MDA0161438.1"/>
    <property type="molecule type" value="Genomic_DNA"/>
</dbReference>
<dbReference type="SUPFAM" id="SSF49464">
    <property type="entry name" value="Carboxypeptidase regulatory domain-like"/>
    <property type="match status" value="1"/>
</dbReference>
<keyword evidence="3" id="KW-1185">Reference proteome</keyword>
<evidence type="ECO:0000256" key="1">
    <source>
        <dbReference type="SAM" id="SignalP"/>
    </source>
</evidence>
<feature type="chain" id="PRO_5040828650" description="Carboxypeptidase regulatory-like domain-containing protein" evidence="1">
    <location>
        <begin position="22"/>
        <end position="551"/>
    </location>
</feature>
<proteinExistence type="predicted"/>
<protein>
    <recommendedName>
        <fullName evidence="4">Carboxypeptidase regulatory-like domain-containing protein</fullName>
    </recommendedName>
</protein>
<gene>
    <name evidence="2" type="ORF">OM076_14265</name>
</gene>
<name>A0A9X3MXY2_9ACTN</name>
<evidence type="ECO:0000313" key="2">
    <source>
        <dbReference type="EMBL" id="MDA0161438.1"/>
    </source>
</evidence>
<feature type="signal peptide" evidence="1">
    <location>
        <begin position="1"/>
        <end position="21"/>
    </location>
</feature>
<keyword evidence="1" id="KW-0732">Signal</keyword>
<dbReference type="InterPro" id="IPR008969">
    <property type="entry name" value="CarboxyPept-like_regulatory"/>
</dbReference>
<dbReference type="RefSeq" id="WP_270040648.1">
    <property type="nucleotide sequence ID" value="NZ_JAPDOD010000012.1"/>
</dbReference>
<accession>A0A9X3MXY2</accession>
<sequence length="551" mass="57402">MPRLLALAVLLLLAAPTVADAGVYHVYTCAAGGKVYANGAWKTADVAGVTEDSSCAGNLIALTVPAGARMADNTSSALTFTSPAGTTIADFALTRQIGYTNPIAANTHKYFLYYSLGPTIFAGAGNYADATRNALNAQKQWYGYPEGNVAVGKSTVALANFPALAGYKGTANTLALRVGCFSRGTPCSVDTGGAISHILHGSDVTINDPTAPTVTVEASGLLAGGAASGSDPVTVTASDNSGIQRVELIDVSDPAAPVTVGGEDYTVDRTDASKVCDFSQPAPCPNLSRETVRATSLPAGQRLLLVRVTDTGGNIVDRGPYAVFAVTPSDRGALNGANATDTGSLSVIWTKGLKANRRTLSYGEKAGIRGRLTNSAGQPIAGARVILLSRDLRQGAAQVERGAFTTDGDGRFNTTVAASASRLLQFAWLSHANDIRFAANGYLTLQARASATLSVSTRRPRVGRTITISGRLKGVSRGGAPVIVQGRAAGSKHYETFADTTASTSGRFKVRYRFRSSGSKGHSFVFRARIRPAAKFPYETGYSQTVTVRVR</sequence>
<organism evidence="2 3">
    <name type="scientific">Solirubrobacter ginsenosidimutans</name>
    <dbReference type="NCBI Taxonomy" id="490573"/>
    <lineage>
        <taxon>Bacteria</taxon>
        <taxon>Bacillati</taxon>
        <taxon>Actinomycetota</taxon>
        <taxon>Thermoleophilia</taxon>
        <taxon>Solirubrobacterales</taxon>
        <taxon>Solirubrobacteraceae</taxon>
        <taxon>Solirubrobacter</taxon>
    </lineage>
</organism>